<dbReference type="Proteomes" id="UP000325081">
    <property type="component" value="Unassembled WGS sequence"/>
</dbReference>
<sequence length="110" mass="12204">MAEADQPSRTPIGAFHSGHRLNVLRACREAGRNRLSHLVQHLCPPPPPRLSRLSHLPQHFAAYELPLASPWPVSSSIASLSVSIPVRIWRSRETADDRVNKRGDVVVFSA</sequence>
<accession>A0A5A7Q5T0</accession>
<dbReference type="EMBL" id="BKCP01005628">
    <property type="protein sequence ID" value="GER39381.1"/>
    <property type="molecule type" value="Genomic_DNA"/>
</dbReference>
<protein>
    <submittedName>
        <fullName evidence="1">RING/FYVE/PHD zinc finger superfamily protein</fullName>
    </submittedName>
</protein>
<name>A0A5A7Q5T0_STRAF</name>
<gene>
    <name evidence="1" type="ORF">STAS_16001</name>
</gene>
<proteinExistence type="predicted"/>
<reference evidence="2" key="1">
    <citation type="journal article" date="2019" name="Curr. Biol.">
        <title>Genome Sequence of Striga asiatica Provides Insight into the Evolution of Plant Parasitism.</title>
        <authorList>
            <person name="Yoshida S."/>
            <person name="Kim S."/>
            <person name="Wafula E.K."/>
            <person name="Tanskanen J."/>
            <person name="Kim Y.M."/>
            <person name="Honaas L."/>
            <person name="Yang Z."/>
            <person name="Spallek T."/>
            <person name="Conn C.E."/>
            <person name="Ichihashi Y."/>
            <person name="Cheong K."/>
            <person name="Cui S."/>
            <person name="Der J.P."/>
            <person name="Gundlach H."/>
            <person name="Jiao Y."/>
            <person name="Hori C."/>
            <person name="Ishida J.K."/>
            <person name="Kasahara H."/>
            <person name="Kiba T."/>
            <person name="Kim M.S."/>
            <person name="Koo N."/>
            <person name="Laohavisit A."/>
            <person name="Lee Y.H."/>
            <person name="Lumba S."/>
            <person name="McCourt P."/>
            <person name="Mortimer J.C."/>
            <person name="Mutuku J.M."/>
            <person name="Nomura T."/>
            <person name="Sasaki-Sekimoto Y."/>
            <person name="Seto Y."/>
            <person name="Wang Y."/>
            <person name="Wakatake T."/>
            <person name="Sakakibara H."/>
            <person name="Demura T."/>
            <person name="Yamaguchi S."/>
            <person name="Yoneyama K."/>
            <person name="Manabe R.I."/>
            <person name="Nelson D.C."/>
            <person name="Schulman A.H."/>
            <person name="Timko M.P."/>
            <person name="dePamphilis C.W."/>
            <person name="Choi D."/>
            <person name="Shirasu K."/>
        </authorList>
    </citation>
    <scope>NUCLEOTIDE SEQUENCE [LARGE SCALE GENOMIC DNA]</scope>
    <source>
        <strain evidence="2">cv. UVA1</strain>
    </source>
</reference>
<dbReference type="AlphaFoldDB" id="A0A5A7Q5T0"/>
<keyword evidence="2" id="KW-1185">Reference proteome</keyword>
<comment type="caution">
    <text evidence="1">The sequence shown here is derived from an EMBL/GenBank/DDBJ whole genome shotgun (WGS) entry which is preliminary data.</text>
</comment>
<organism evidence="1 2">
    <name type="scientific">Striga asiatica</name>
    <name type="common">Asiatic witchweed</name>
    <name type="synonym">Buchnera asiatica</name>
    <dbReference type="NCBI Taxonomy" id="4170"/>
    <lineage>
        <taxon>Eukaryota</taxon>
        <taxon>Viridiplantae</taxon>
        <taxon>Streptophyta</taxon>
        <taxon>Embryophyta</taxon>
        <taxon>Tracheophyta</taxon>
        <taxon>Spermatophyta</taxon>
        <taxon>Magnoliopsida</taxon>
        <taxon>eudicotyledons</taxon>
        <taxon>Gunneridae</taxon>
        <taxon>Pentapetalae</taxon>
        <taxon>asterids</taxon>
        <taxon>lamiids</taxon>
        <taxon>Lamiales</taxon>
        <taxon>Orobanchaceae</taxon>
        <taxon>Buchnereae</taxon>
        <taxon>Striga</taxon>
    </lineage>
</organism>
<evidence type="ECO:0000313" key="1">
    <source>
        <dbReference type="EMBL" id="GER39381.1"/>
    </source>
</evidence>
<evidence type="ECO:0000313" key="2">
    <source>
        <dbReference type="Proteomes" id="UP000325081"/>
    </source>
</evidence>